<reference evidence="2" key="1">
    <citation type="submission" date="2024-06" db="EMBL/GenBank/DDBJ databases">
        <title>Kribbella sp. strain HUAS MG21 genome sequences.</title>
        <authorList>
            <person name="Mo P."/>
        </authorList>
    </citation>
    <scope>NUCLEOTIDE SEQUENCE</scope>
    <source>
        <strain evidence="2">HUAS MG21</strain>
    </source>
</reference>
<feature type="transmembrane region" description="Helical" evidence="1">
    <location>
        <begin position="35"/>
        <end position="54"/>
    </location>
</feature>
<dbReference type="RefSeq" id="WP_350275597.1">
    <property type="nucleotide sequence ID" value="NZ_CP158165.1"/>
</dbReference>
<dbReference type="EMBL" id="CP158165">
    <property type="protein sequence ID" value="XBV22758.1"/>
    <property type="molecule type" value="Genomic_DNA"/>
</dbReference>
<accession>A0AAU7T7I7</accession>
<keyword evidence="1" id="KW-0472">Membrane</keyword>
<keyword evidence="1" id="KW-1133">Transmembrane helix</keyword>
<feature type="transmembrane region" description="Helical" evidence="1">
    <location>
        <begin position="7"/>
        <end position="29"/>
    </location>
</feature>
<name>A0AAU7T7I7_9ACTN</name>
<keyword evidence="1" id="KW-0812">Transmembrane</keyword>
<sequence length="88" mass="8915">MATDLRLGVRVALGIGGLALVGVGILLAFREPGGITAVAALVVGAVVAVAAVSGRMPSEVGLQRVTFGSDDRSPAAYRRAWCDARPTP</sequence>
<gene>
    <name evidence="2" type="ORF">ABN611_29860</name>
</gene>
<protein>
    <submittedName>
        <fullName evidence="2">Uncharacterized protein</fullName>
    </submittedName>
</protein>
<organism evidence="2">
    <name type="scientific">Kribbella sp. HUAS MG21</name>
    <dbReference type="NCBI Taxonomy" id="3160966"/>
    <lineage>
        <taxon>Bacteria</taxon>
        <taxon>Bacillati</taxon>
        <taxon>Actinomycetota</taxon>
        <taxon>Actinomycetes</taxon>
        <taxon>Propionibacteriales</taxon>
        <taxon>Kribbellaceae</taxon>
        <taxon>Kribbella</taxon>
    </lineage>
</organism>
<dbReference type="AlphaFoldDB" id="A0AAU7T7I7"/>
<evidence type="ECO:0000313" key="2">
    <source>
        <dbReference type="EMBL" id="XBV22758.1"/>
    </source>
</evidence>
<evidence type="ECO:0000256" key="1">
    <source>
        <dbReference type="SAM" id="Phobius"/>
    </source>
</evidence>
<proteinExistence type="predicted"/>